<reference evidence="2" key="2">
    <citation type="submission" date="2020-10" db="UniProtKB">
        <authorList>
            <consortium name="WormBaseParasite"/>
        </authorList>
    </citation>
    <scope>IDENTIFICATION</scope>
</reference>
<proteinExistence type="predicted"/>
<reference evidence="1" key="1">
    <citation type="journal article" date="2013" name="Genetics">
        <title>The draft genome and transcriptome of Panagrellus redivivus are shaped by the harsh demands of a free-living lifestyle.</title>
        <authorList>
            <person name="Srinivasan J."/>
            <person name="Dillman A.R."/>
            <person name="Macchietto M.G."/>
            <person name="Heikkinen L."/>
            <person name="Lakso M."/>
            <person name="Fracchia K.M."/>
            <person name="Antoshechkin I."/>
            <person name="Mortazavi A."/>
            <person name="Wong G."/>
            <person name="Sternberg P.W."/>
        </authorList>
    </citation>
    <scope>NUCLEOTIDE SEQUENCE [LARGE SCALE GENOMIC DNA]</scope>
    <source>
        <strain evidence="1">MT8872</strain>
    </source>
</reference>
<dbReference type="AlphaFoldDB" id="A0A7E4UYW9"/>
<dbReference type="Proteomes" id="UP000492821">
    <property type="component" value="Unassembled WGS sequence"/>
</dbReference>
<protein>
    <submittedName>
        <fullName evidence="2">LAGLIDADG_2 domain-containing protein</fullName>
    </submittedName>
</protein>
<keyword evidence="1" id="KW-1185">Reference proteome</keyword>
<accession>A0A7E4UYW9</accession>
<name>A0A7E4UYW9_PANRE</name>
<organism evidence="1 2">
    <name type="scientific">Panagrellus redivivus</name>
    <name type="common">Microworm</name>
    <dbReference type="NCBI Taxonomy" id="6233"/>
    <lineage>
        <taxon>Eukaryota</taxon>
        <taxon>Metazoa</taxon>
        <taxon>Ecdysozoa</taxon>
        <taxon>Nematoda</taxon>
        <taxon>Chromadorea</taxon>
        <taxon>Rhabditida</taxon>
        <taxon>Tylenchina</taxon>
        <taxon>Panagrolaimomorpha</taxon>
        <taxon>Panagrolaimoidea</taxon>
        <taxon>Panagrolaimidae</taxon>
        <taxon>Panagrellus</taxon>
    </lineage>
</organism>
<dbReference type="WBParaSite" id="Pan_g14271.t1">
    <property type="protein sequence ID" value="Pan_g14271.t1"/>
    <property type="gene ID" value="Pan_g14271"/>
</dbReference>
<evidence type="ECO:0000313" key="1">
    <source>
        <dbReference type="Proteomes" id="UP000492821"/>
    </source>
</evidence>
<sequence length="114" mass="13694">MTNITIDGASIDFLKVKEIQLIKFMKGQSRTFGIYITLKDNCYNKEVQQVLDKLFNQRFWCLEEKNISIGRKFAIAWRSSQERHQQFYVLREDAFKLNHEKPTKENAENKQFFH</sequence>
<evidence type="ECO:0000313" key="2">
    <source>
        <dbReference type="WBParaSite" id="Pan_g14271.t1"/>
    </source>
</evidence>